<evidence type="ECO:0000313" key="2">
    <source>
        <dbReference type="EMBL" id="KPM31148.1"/>
    </source>
</evidence>
<dbReference type="Proteomes" id="UP000050280">
    <property type="component" value="Unassembled WGS sequence"/>
</dbReference>
<keyword evidence="1" id="KW-0812">Transmembrane</keyword>
<protein>
    <submittedName>
        <fullName evidence="2">Uncharacterized protein</fullName>
    </submittedName>
</protein>
<feature type="transmembrane region" description="Helical" evidence="1">
    <location>
        <begin position="6"/>
        <end position="27"/>
    </location>
</feature>
<organism evidence="2 3">
    <name type="scientific">Croceitalea dokdonensis DOKDO 023</name>
    <dbReference type="NCBI Taxonomy" id="1300341"/>
    <lineage>
        <taxon>Bacteria</taxon>
        <taxon>Pseudomonadati</taxon>
        <taxon>Bacteroidota</taxon>
        <taxon>Flavobacteriia</taxon>
        <taxon>Flavobacteriales</taxon>
        <taxon>Flavobacteriaceae</taxon>
        <taxon>Croceitalea</taxon>
    </lineage>
</organism>
<dbReference type="AlphaFoldDB" id="A0A0N8H3P5"/>
<name>A0A0N8H3P5_9FLAO</name>
<keyword evidence="3" id="KW-1185">Reference proteome</keyword>
<keyword evidence="1" id="KW-0472">Membrane</keyword>
<evidence type="ECO:0000313" key="3">
    <source>
        <dbReference type="Proteomes" id="UP000050280"/>
    </source>
</evidence>
<dbReference type="EMBL" id="LDJX01000005">
    <property type="protein sequence ID" value="KPM31148.1"/>
    <property type="molecule type" value="Genomic_DNA"/>
</dbReference>
<sequence>MAIFLLVKLIIVKFSYFSFNFMFYYYLFLQLSPYYKHININLYF</sequence>
<keyword evidence="1" id="KW-1133">Transmembrane helix</keyword>
<comment type="caution">
    <text evidence="2">The sequence shown here is derived from an EMBL/GenBank/DDBJ whole genome shotgun (WGS) entry which is preliminary data.</text>
</comment>
<reference evidence="2 3" key="1">
    <citation type="submission" date="2015-09" db="EMBL/GenBank/DDBJ databases">
        <title>Genome sequence of the marine flavobacterium Croceitalea dokdonensis DOKDO 023 that contains proton- and sodium-pumping rhodopsins.</title>
        <authorList>
            <person name="Kwon S.-K."/>
            <person name="Lee H.K."/>
            <person name="Kwak M.-J."/>
            <person name="Kim J.F."/>
        </authorList>
    </citation>
    <scope>NUCLEOTIDE SEQUENCE [LARGE SCALE GENOMIC DNA]</scope>
    <source>
        <strain evidence="2 3">DOKDO 023</strain>
    </source>
</reference>
<evidence type="ECO:0000256" key="1">
    <source>
        <dbReference type="SAM" id="Phobius"/>
    </source>
</evidence>
<gene>
    <name evidence="2" type="ORF">I595_2411</name>
</gene>
<accession>A0A0N8H3P5</accession>
<proteinExistence type="predicted"/>